<dbReference type="InterPro" id="IPR011335">
    <property type="entry name" value="Restrct_endonuc-II-like"/>
</dbReference>
<evidence type="ECO:0000256" key="1">
    <source>
        <dbReference type="ARBA" id="ARBA00006738"/>
    </source>
</evidence>
<dbReference type="SUPFAM" id="SSF52980">
    <property type="entry name" value="Restriction endonuclease-like"/>
    <property type="match status" value="1"/>
</dbReference>
<gene>
    <name evidence="3" type="ORF">GGR17_000928</name>
</gene>
<dbReference type="PANTHER" id="PTHR34039:SF1">
    <property type="entry name" value="UPF0102 PROTEIN YRAN"/>
    <property type="match status" value="1"/>
</dbReference>
<reference evidence="3" key="1">
    <citation type="submission" date="2020-08" db="EMBL/GenBank/DDBJ databases">
        <title>Genomic Encyclopedia of Type Strains, Phase IV (KMG-IV): sequencing the most valuable type-strain genomes for metagenomic binning, comparative biology and taxonomic classification.</title>
        <authorList>
            <person name="Goeker M."/>
        </authorList>
    </citation>
    <scope>NUCLEOTIDE SEQUENCE [LARGE SCALE GENOMIC DNA]</scope>
    <source>
        <strain evidence="3">DSM 105040</strain>
    </source>
</reference>
<dbReference type="NCBIfam" id="NF011269">
    <property type="entry name" value="PRK14676.1"/>
    <property type="match status" value="1"/>
</dbReference>
<comment type="similarity">
    <text evidence="1 2">Belongs to the UPF0102 family.</text>
</comment>
<dbReference type="InterPro" id="IPR003509">
    <property type="entry name" value="UPF0102_YraN-like"/>
</dbReference>
<keyword evidence="3" id="KW-0540">Nuclease</keyword>
<keyword evidence="3" id="KW-0255">Endonuclease</keyword>
<dbReference type="HAMAP" id="MF_00048">
    <property type="entry name" value="UPF0102"/>
    <property type="match status" value="1"/>
</dbReference>
<dbReference type="GO" id="GO:0004519">
    <property type="term" value="F:endonuclease activity"/>
    <property type="evidence" value="ECO:0007669"/>
    <property type="project" value="UniProtKB-KW"/>
</dbReference>
<evidence type="ECO:0000256" key="2">
    <source>
        <dbReference type="HAMAP-Rule" id="MF_00048"/>
    </source>
</evidence>
<dbReference type="EMBL" id="JACIEQ010000001">
    <property type="protein sequence ID" value="MBB4021137.1"/>
    <property type="molecule type" value="Genomic_DNA"/>
</dbReference>
<dbReference type="PANTHER" id="PTHR34039">
    <property type="entry name" value="UPF0102 PROTEIN YRAN"/>
    <property type="match status" value="1"/>
</dbReference>
<dbReference type="InterPro" id="IPR011856">
    <property type="entry name" value="tRNA_endonuc-like_dom_sf"/>
</dbReference>
<dbReference type="Pfam" id="PF02021">
    <property type="entry name" value="UPF0102"/>
    <property type="match status" value="1"/>
</dbReference>
<name>A0A840CG32_9RHOB</name>
<proteinExistence type="inferred from homology"/>
<dbReference type="RefSeq" id="WP_054537896.1">
    <property type="nucleotide sequence ID" value="NZ_JACIEQ010000001.1"/>
</dbReference>
<dbReference type="Proteomes" id="UP000585681">
    <property type="component" value="Unassembled WGS sequence"/>
</dbReference>
<evidence type="ECO:0000313" key="4">
    <source>
        <dbReference type="Proteomes" id="UP000585681"/>
    </source>
</evidence>
<dbReference type="GO" id="GO:0003676">
    <property type="term" value="F:nucleic acid binding"/>
    <property type="evidence" value="ECO:0007669"/>
    <property type="project" value="InterPro"/>
</dbReference>
<sequence length="117" mass="13021">MSGTVSYHAGRVAEDSVAENYARRGFAIAQRRWRGRGGEIDLIAREGDSLVFIEVKKSRSFARAAERISRRQMERILMAASEFVAGEPRGQLTDMRFDVALVDGTGRIEILENAFAA</sequence>
<evidence type="ECO:0000313" key="3">
    <source>
        <dbReference type="EMBL" id="MBB4021137.1"/>
    </source>
</evidence>
<protein>
    <recommendedName>
        <fullName evidence="2">UPF0102 protein GGR17_000928</fullName>
    </recommendedName>
</protein>
<comment type="caution">
    <text evidence="3">The sequence shown here is derived from an EMBL/GenBank/DDBJ whole genome shotgun (WGS) entry which is preliminary data.</text>
</comment>
<dbReference type="AlphaFoldDB" id="A0A840CG32"/>
<keyword evidence="3" id="KW-0378">Hydrolase</keyword>
<dbReference type="Gene3D" id="3.40.1350.10">
    <property type="match status" value="1"/>
</dbReference>
<keyword evidence="4" id="KW-1185">Reference proteome</keyword>
<organism evidence="3 4">
    <name type="scientific">Actibacterium naphthalenivorans</name>
    <dbReference type="NCBI Taxonomy" id="1614693"/>
    <lineage>
        <taxon>Bacteria</taxon>
        <taxon>Pseudomonadati</taxon>
        <taxon>Pseudomonadota</taxon>
        <taxon>Alphaproteobacteria</taxon>
        <taxon>Rhodobacterales</taxon>
        <taxon>Roseobacteraceae</taxon>
        <taxon>Actibacterium</taxon>
    </lineage>
</organism>
<accession>A0A840CG32</accession>